<evidence type="ECO:0000259" key="3">
    <source>
        <dbReference type="Pfam" id="PF00888"/>
    </source>
</evidence>
<dbReference type="PANTHER" id="PTHR11932">
    <property type="entry name" value="CULLIN"/>
    <property type="match status" value="1"/>
</dbReference>
<comment type="similarity">
    <text evidence="1">Belongs to the cullin family.</text>
</comment>
<evidence type="ECO:0000256" key="1">
    <source>
        <dbReference type="ARBA" id="ARBA00006019"/>
    </source>
</evidence>
<organism evidence="4 5">
    <name type="scientific">Zea mays</name>
    <name type="common">Maize</name>
    <dbReference type="NCBI Taxonomy" id="4577"/>
    <lineage>
        <taxon>Eukaryota</taxon>
        <taxon>Viridiplantae</taxon>
        <taxon>Streptophyta</taxon>
        <taxon>Embryophyta</taxon>
        <taxon>Tracheophyta</taxon>
        <taxon>Spermatophyta</taxon>
        <taxon>Magnoliopsida</taxon>
        <taxon>Liliopsida</taxon>
        <taxon>Poales</taxon>
        <taxon>Poaceae</taxon>
        <taxon>PACMAD clade</taxon>
        <taxon>Panicoideae</taxon>
        <taxon>Andropogonodae</taxon>
        <taxon>Andropogoneae</taxon>
        <taxon>Tripsacinae</taxon>
        <taxon>Zea</taxon>
    </lineage>
</organism>
<gene>
    <name evidence="4" type="ORF">Zm00014a_017732</name>
</gene>
<dbReference type="InterPro" id="IPR001373">
    <property type="entry name" value="Cullin_N"/>
</dbReference>
<protein>
    <submittedName>
        <fullName evidence="4">Putative cullin-like protein 1</fullName>
    </submittedName>
</protein>
<name>A0A3L6FKX6_MAIZE</name>
<feature type="domain" description="Cullin N-terminal" evidence="3">
    <location>
        <begin position="102"/>
        <end position="250"/>
    </location>
</feature>
<dbReference type="EMBL" id="NCVQ01000004">
    <property type="protein sequence ID" value="PWZ33846.1"/>
    <property type="molecule type" value="Genomic_DNA"/>
</dbReference>
<dbReference type="Gene3D" id="1.20.1310.10">
    <property type="entry name" value="Cullin Repeats"/>
    <property type="match status" value="1"/>
</dbReference>
<evidence type="ECO:0000313" key="5">
    <source>
        <dbReference type="Proteomes" id="UP000251960"/>
    </source>
</evidence>
<evidence type="ECO:0000256" key="2">
    <source>
        <dbReference type="SAM" id="MobiDB-lite"/>
    </source>
</evidence>
<feature type="region of interest" description="Disordered" evidence="2">
    <location>
        <begin position="1"/>
        <end position="72"/>
    </location>
</feature>
<dbReference type="InterPro" id="IPR016159">
    <property type="entry name" value="Cullin_repeat-like_dom_sf"/>
</dbReference>
<sequence length="316" mass="36031">PRAGLGRTSTESFPPFPQQRAKKTTKKREAIERRNGKSLQNPSGPSPPSAAAFLPRSHHARGRRAANGGEQHRAIVTDASTYVAVSEQGSKMNNHLSFEEGWKVLEQGIVKCSKILECTSTRPTVNEYMNYYDCAYRMAVQKQHYCPEMYNGFKMMLAECVRTMVLPHLMHKQNDSFFRELVKMWSNYCIMIRCVIGFFSYLDRCYVKQYKLPSLSNTAATSFFDPVFSYFNDEARTALLTMVEESMEMETKRLAYYLEISSGDSYPLCLQAVNAPLMETYVSYVTEKQIGGQLMLETYKIVEEELLGRCSSLTLG</sequence>
<evidence type="ECO:0000313" key="4">
    <source>
        <dbReference type="EMBL" id="PWZ33846.1"/>
    </source>
</evidence>
<dbReference type="GO" id="GO:0006511">
    <property type="term" value="P:ubiquitin-dependent protein catabolic process"/>
    <property type="evidence" value="ECO:0007669"/>
    <property type="project" value="InterPro"/>
</dbReference>
<dbReference type="InterPro" id="IPR045093">
    <property type="entry name" value="Cullin"/>
</dbReference>
<dbReference type="ExpressionAtlas" id="A0A3L6FKX6">
    <property type="expression patterns" value="baseline and differential"/>
</dbReference>
<reference evidence="4 5" key="1">
    <citation type="journal article" date="2018" name="Nat. Genet.">
        <title>Extensive intraspecific gene order and gene structural variations between Mo17 and other maize genomes.</title>
        <authorList>
            <person name="Sun S."/>
            <person name="Zhou Y."/>
            <person name="Chen J."/>
            <person name="Shi J."/>
            <person name="Zhao H."/>
            <person name="Zhao H."/>
            <person name="Song W."/>
            <person name="Zhang M."/>
            <person name="Cui Y."/>
            <person name="Dong X."/>
            <person name="Liu H."/>
            <person name="Ma X."/>
            <person name="Jiao Y."/>
            <person name="Wang B."/>
            <person name="Wei X."/>
            <person name="Stein J.C."/>
            <person name="Glaubitz J.C."/>
            <person name="Lu F."/>
            <person name="Yu G."/>
            <person name="Liang C."/>
            <person name="Fengler K."/>
            <person name="Li B."/>
            <person name="Rafalski A."/>
            <person name="Schnable P.S."/>
            <person name="Ware D.H."/>
            <person name="Buckler E.S."/>
            <person name="Lai J."/>
        </authorList>
    </citation>
    <scope>NUCLEOTIDE SEQUENCE [LARGE SCALE GENOMIC DNA]</scope>
    <source>
        <strain evidence="5">cv. Missouri 17</strain>
        <tissue evidence="4">Seedling</tissue>
    </source>
</reference>
<dbReference type="Pfam" id="PF00888">
    <property type="entry name" value="Cullin"/>
    <property type="match status" value="1"/>
</dbReference>
<dbReference type="AlphaFoldDB" id="A0A3L6FKX6"/>
<dbReference type="GO" id="GO:0031625">
    <property type="term" value="F:ubiquitin protein ligase binding"/>
    <property type="evidence" value="ECO:0007669"/>
    <property type="project" value="InterPro"/>
</dbReference>
<feature type="non-terminal residue" evidence="4">
    <location>
        <position position="1"/>
    </location>
</feature>
<dbReference type="SUPFAM" id="SSF74788">
    <property type="entry name" value="Cullin repeat-like"/>
    <property type="match status" value="1"/>
</dbReference>
<accession>A0A3L6FKX6</accession>
<proteinExistence type="inferred from homology"/>
<comment type="caution">
    <text evidence="4">The sequence shown here is derived from an EMBL/GenBank/DDBJ whole genome shotgun (WGS) entry which is preliminary data.</text>
</comment>
<dbReference type="Proteomes" id="UP000251960">
    <property type="component" value="Chromosome 3"/>
</dbReference>